<dbReference type="AlphaFoldDB" id="A0A1J5FYX4"/>
<evidence type="ECO:0000313" key="3">
    <source>
        <dbReference type="EMBL" id="OIP65493.1"/>
    </source>
</evidence>
<comment type="similarity">
    <text evidence="1 2">Belongs to the UPF0102 family.</text>
</comment>
<dbReference type="GO" id="GO:0003676">
    <property type="term" value="F:nucleic acid binding"/>
    <property type="evidence" value="ECO:0007669"/>
    <property type="project" value="InterPro"/>
</dbReference>
<name>A0A1J5FYX4_9BACT</name>
<dbReference type="InterPro" id="IPR011856">
    <property type="entry name" value="tRNA_endonuc-like_dom_sf"/>
</dbReference>
<dbReference type="EMBL" id="MNYX01000044">
    <property type="protein sequence ID" value="OIP65493.1"/>
    <property type="molecule type" value="Genomic_DNA"/>
</dbReference>
<dbReference type="Pfam" id="PF02021">
    <property type="entry name" value="UPF0102"/>
    <property type="match status" value="1"/>
</dbReference>
<dbReference type="PANTHER" id="PTHR34039:SF1">
    <property type="entry name" value="UPF0102 PROTEIN YRAN"/>
    <property type="match status" value="1"/>
</dbReference>
<dbReference type="InterPro" id="IPR003509">
    <property type="entry name" value="UPF0102_YraN-like"/>
</dbReference>
<dbReference type="HAMAP" id="MF_00048">
    <property type="entry name" value="UPF0102"/>
    <property type="match status" value="1"/>
</dbReference>
<gene>
    <name evidence="3" type="ORF">AUK15_01625</name>
</gene>
<dbReference type="PANTHER" id="PTHR34039">
    <property type="entry name" value="UPF0102 PROTEIN YRAN"/>
    <property type="match status" value="1"/>
</dbReference>
<comment type="caution">
    <text evidence="3">The sequence shown here is derived from an EMBL/GenBank/DDBJ whole genome shotgun (WGS) entry which is preliminary data.</text>
</comment>
<evidence type="ECO:0000256" key="2">
    <source>
        <dbReference type="HAMAP-Rule" id="MF_00048"/>
    </source>
</evidence>
<reference evidence="3 4" key="1">
    <citation type="journal article" date="2016" name="Environ. Microbiol.">
        <title>Genomic resolution of a cold subsurface aquifer community provides metabolic insights for novel microbes adapted to high CO concentrations.</title>
        <authorList>
            <person name="Probst A.J."/>
            <person name="Castelle C.J."/>
            <person name="Singh A."/>
            <person name="Brown C.T."/>
            <person name="Anantharaman K."/>
            <person name="Sharon I."/>
            <person name="Hug L.A."/>
            <person name="Burstein D."/>
            <person name="Emerson J.B."/>
            <person name="Thomas B.C."/>
            <person name="Banfield J.F."/>
        </authorList>
    </citation>
    <scope>NUCLEOTIDE SEQUENCE [LARGE SCALE GENOMIC DNA]</scope>
    <source>
        <strain evidence="3">CG2_30_43_9</strain>
    </source>
</reference>
<dbReference type="Proteomes" id="UP000182059">
    <property type="component" value="Unassembled WGS sequence"/>
</dbReference>
<sequence length="144" mass="16669">MAEPTEKQKIGRLGEDIAIKYLENKGFTIIERNYLKKCGEIDIIAKKAGVIHFFEVKSVTRENISSSAYSYMVAKCNAPRGTDSYRAEDNLHPYKLKRLSRVIQLYLFEKHSNGEPEWVFDAIIVQIDTKTRRARVKFLENIVL</sequence>
<accession>A0A1J5FYX4</accession>
<proteinExistence type="inferred from homology"/>
<organism evidence="3 4">
    <name type="scientific">Candidatus Nomurabacteria bacterium CG2_30_43_9</name>
    <dbReference type="NCBI Taxonomy" id="1805283"/>
    <lineage>
        <taxon>Bacteria</taxon>
        <taxon>Candidatus Nomuraibacteriota</taxon>
    </lineage>
</organism>
<evidence type="ECO:0000313" key="4">
    <source>
        <dbReference type="Proteomes" id="UP000182059"/>
    </source>
</evidence>
<dbReference type="InterPro" id="IPR011335">
    <property type="entry name" value="Restrct_endonuc-II-like"/>
</dbReference>
<dbReference type="SUPFAM" id="SSF52980">
    <property type="entry name" value="Restriction endonuclease-like"/>
    <property type="match status" value="1"/>
</dbReference>
<evidence type="ECO:0000256" key="1">
    <source>
        <dbReference type="ARBA" id="ARBA00006738"/>
    </source>
</evidence>
<dbReference type="Gene3D" id="3.40.1350.10">
    <property type="match status" value="1"/>
</dbReference>
<protein>
    <recommendedName>
        <fullName evidence="2">UPF0102 protein AUK15_01625</fullName>
    </recommendedName>
</protein>